<organism evidence="1 2">
    <name type="scientific">Streptomyces toyocaensis</name>
    <dbReference type="NCBI Taxonomy" id="55952"/>
    <lineage>
        <taxon>Bacteria</taxon>
        <taxon>Bacillati</taxon>
        <taxon>Actinomycetota</taxon>
        <taxon>Actinomycetes</taxon>
        <taxon>Kitasatosporales</taxon>
        <taxon>Streptomycetaceae</taxon>
        <taxon>Streptomyces</taxon>
    </lineage>
</organism>
<reference evidence="1 2" key="1">
    <citation type="submission" date="2014-02" db="EMBL/GenBank/DDBJ databases">
        <title>The genome announcement of Streptomyces toyocaensis NRRL15009.</title>
        <authorList>
            <person name="Hong H.-J."/>
            <person name="Kwun M.J."/>
        </authorList>
    </citation>
    <scope>NUCLEOTIDE SEQUENCE [LARGE SCALE GENOMIC DNA]</scope>
    <source>
        <strain evidence="1 2">NRRL 15009</strain>
    </source>
</reference>
<name>A0A081XL50_STRTO</name>
<protein>
    <submittedName>
        <fullName evidence="1">Uncharacterized protein</fullName>
    </submittedName>
</protein>
<proteinExistence type="predicted"/>
<sequence length="133" mass="14712">MPELSALREGTDIMRVRRALVALAAALPLIGVSAGSASAASAANSYEIIVCSEGLFGSANVVGYNEKNQLVQTPDFKLNWNGPCGYAPDYWFKEDQIVEINASDYFNVWTFHMDVRYCNDNYSATQRVCILPY</sequence>
<dbReference type="Proteomes" id="UP000028341">
    <property type="component" value="Unassembled WGS sequence"/>
</dbReference>
<comment type="caution">
    <text evidence="1">The sequence shown here is derived from an EMBL/GenBank/DDBJ whole genome shotgun (WGS) entry which is preliminary data.</text>
</comment>
<gene>
    <name evidence="1" type="ORF">BU52_26045</name>
</gene>
<keyword evidence="2" id="KW-1185">Reference proteome</keyword>
<evidence type="ECO:0000313" key="2">
    <source>
        <dbReference type="Proteomes" id="UP000028341"/>
    </source>
</evidence>
<evidence type="ECO:0000313" key="1">
    <source>
        <dbReference type="EMBL" id="KES04273.1"/>
    </source>
</evidence>
<dbReference type="EMBL" id="JFCB01000028">
    <property type="protein sequence ID" value="KES04273.1"/>
    <property type="molecule type" value="Genomic_DNA"/>
</dbReference>
<dbReference type="RefSeq" id="WP_037938346.1">
    <property type="nucleotide sequence ID" value="NZ_JBFADL010000041.1"/>
</dbReference>
<accession>A0A081XL50</accession>
<dbReference type="AlphaFoldDB" id="A0A081XL50"/>